<keyword evidence="1" id="KW-0472">Membrane</keyword>
<feature type="transmembrane region" description="Helical" evidence="1">
    <location>
        <begin position="75"/>
        <end position="93"/>
    </location>
</feature>
<feature type="transmembrane region" description="Helical" evidence="1">
    <location>
        <begin position="36"/>
        <end position="63"/>
    </location>
</feature>
<keyword evidence="1" id="KW-1133">Transmembrane helix</keyword>
<feature type="transmembrane region" description="Helical" evidence="1">
    <location>
        <begin position="197"/>
        <end position="216"/>
    </location>
</feature>
<sequence length="378" mass="39110">MFALGAIFGKLMGESGAAKAVAIRLVSLLGRDKAILIIVLAAAVLSYGGVSLFVCVFALYPIGMVLFKEANISKRLFPACMLFGCATFTMVATPGTPSVSNVIPTTYLGTTVYAAPVLGIITTVVMFALGYGYLLWANRRLQLAGEGFVPGANDDLDSLSIEGDDGMPNWLVSLIPLVVVIGVIFVTRNFLPSNNAINLALTAGVLANVALMWPHLKEKGVINVINQGAASSIQALVTTAVIVGFGGVVKSAAGFQSIVAFALSLNLSPFISTAVAVNIVAGITASSSGGLTVFMETLGQQLLAKVQAAGFSAQAFHRIASIASSGLDSLPHSGATVTCIVYSGLKHKEAYPFVFVTNCVVTIIALVIAVILAMMGLC</sequence>
<feature type="transmembrane region" description="Helical" evidence="1">
    <location>
        <begin position="255"/>
        <end position="281"/>
    </location>
</feature>
<dbReference type="PANTHER" id="PTHR30354">
    <property type="entry name" value="GNT FAMILY GLUCONATE TRANSPORTER"/>
    <property type="match status" value="1"/>
</dbReference>
<dbReference type="GO" id="GO:0005886">
    <property type="term" value="C:plasma membrane"/>
    <property type="evidence" value="ECO:0007669"/>
    <property type="project" value="TreeGrafter"/>
</dbReference>
<name>A0A645BET6_9ZZZZ</name>
<dbReference type="PANTHER" id="PTHR30354:SF7">
    <property type="entry name" value="BLL7963 PROTEIN"/>
    <property type="match status" value="1"/>
</dbReference>
<gene>
    <name evidence="2" type="ORF">SDC9_110051</name>
</gene>
<proteinExistence type="predicted"/>
<evidence type="ECO:0000313" key="2">
    <source>
        <dbReference type="EMBL" id="MPM63171.1"/>
    </source>
</evidence>
<comment type="caution">
    <text evidence="2">The sequence shown here is derived from an EMBL/GenBank/DDBJ whole genome shotgun (WGS) entry which is preliminary data.</text>
</comment>
<dbReference type="Pfam" id="PF02447">
    <property type="entry name" value="GntP_permease"/>
    <property type="match status" value="1"/>
</dbReference>
<organism evidence="2">
    <name type="scientific">bioreactor metagenome</name>
    <dbReference type="NCBI Taxonomy" id="1076179"/>
    <lineage>
        <taxon>unclassified sequences</taxon>
        <taxon>metagenomes</taxon>
        <taxon>ecological metagenomes</taxon>
    </lineage>
</organism>
<reference evidence="2" key="1">
    <citation type="submission" date="2019-08" db="EMBL/GenBank/DDBJ databases">
        <authorList>
            <person name="Kucharzyk K."/>
            <person name="Murdoch R.W."/>
            <person name="Higgins S."/>
            <person name="Loffler F."/>
        </authorList>
    </citation>
    <scope>NUCLEOTIDE SEQUENCE</scope>
</reference>
<feature type="transmembrane region" description="Helical" evidence="1">
    <location>
        <begin position="170"/>
        <end position="191"/>
    </location>
</feature>
<feature type="transmembrane region" description="Helical" evidence="1">
    <location>
        <begin position="113"/>
        <end position="136"/>
    </location>
</feature>
<feature type="transmembrane region" description="Helical" evidence="1">
    <location>
        <begin position="353"/>
        <end position="377"/>
    </location>
</feature>
<protein>
    <submittedName>
        <fullName evidence="2">Uncharacterized protein</fullName>
    </submittedName>
</protein>
<keyword evidence="1" id="KW-0812">Transmembrane</keyword>
<accession>A0A645BET6</accession>
<dbReference type="AlphaFoldDB" id="A0A645BET6"/>
<feature type="transmembrane region" description="Helical" evidence="1">
    <location>
        <begin position="228"/>
        <end position="249"/>
    </location>
</feature>
<dbReference type="GO" id="GO:0015128">
    <property type="term" value="F:gluconate transmembrane transporter activity"/>
    <property type="evidence" value="ECO:0007669"/>
    <property type="project" value="InterPro"/>
</dbReference>
<evidence type="ECO:0000256" key="1">
    <source>
        <dbReference type="SAM" id="Phobius"/>
    </source>
</evidence>
<dbReference type="InterPro" id="IPR003474">
    <property type="entry name" value="Glcn_transporter"/>
</dbReference>
<dbReference type="EMBL" id="VSSQ01019259">
    <property type="protein sequence ID" value="MPM63171.1"/>
    <property type="molecule type" value="Genomic_DNA"/>
</dbReference>